<dbReference type="FunFam" id="3.20.20.80:FF:000120">
    <property type="entry name" value="Alpha-amylase A"/>
    <property type="match status" value="1"/>
</dbReference>
<sequence length="503" mass="57041">MKNLLSLVLSSLLMVSSTLAATPDEWRGKAIYQLITDRFAVADNSPPPCDTLQLRRCGGTWKGVTKYLDYIQGMGFDAVWISPIQANLDGVTTKGEAYHGYWVQDLGRLDPHFGTEDDLKELIKALHDRGMYIMIDVVVNHMTAPAMPPQFDFKNFFHPFSDQSYFRPPKCWTNGSMELDILQNCWLGDPTLPMPDLDTDQQRVVELLYQSIHDLVQKFDIDGLRVDTVKYIKTDFWPGWVKSAGVYSIGEIFSNDTTFVQPWTEVMDGVMDYPTFFYIRQAFEKAEGPIQPFVDEVLREQKGYKNGLSLLGSFLENHNNPRFMNVTQDMALAANVMTFPFVHDGTPIVYYGQEQGYSGGEEPFNREALWLSAYQVEKPMYQHFKKLNAARKAAAAWSKEFLSTPLKFLSVERTSFAVLKPPMLALLTNAGNHSYGITWTVPDAGFSTNEVLVDVLTCNIFKANEDGGVVARSAGACRRWSCLHPWSPKLASCAQSWRKLWRM</sequence>
<dbReference type="Proteomes" id="UP000298327">
    <property type="component" value="Unassembled WGS sequence"/>
</dbReference>
<keyword evidence="7" id="KW-0378">Hydrolase</keyword>
<proteinExistence type="inferred from homology"/>
<dbReference type="STRING" id="205917.A0A4Y9Z428"/>
<feature type="disulfide bond" evidence="14">
    <location>
        <begin position="171"/>
        <end position="185"/>
    </location>
</feature>
<evidence type="ECO:0000256" key="13">
    <source>
        <dbReference type="PIRSR" id="PIRSR001024-1"/>
    </source>
</evidence>
<dbReference type="CDD" id="cd11319">
    <property type="entry name" value="AmyAc_euk_AmyA"/>
    <property type="match status" value="1"/>
</dbReference>
<comment type="similarity">
    <text evidence="3">Belongs to the glycosyl hydrolase 13 family.</text>
</comment>
<evidence type="ECO:0000256" key="14">
    <source>
        <dbReference type="PIRSR" id="PIRSR001024-4"/>
    </source>
</evidence>
<evidence type="ECO:0000256" key="5">
    <source>
        <dbReference type="ARBA" id="ARBA00022723"/>
    </source>
</evidence>
<dbReference type="InterPro" id="IPR006047">
    <property type="entry name" value="GH13_cat_dom"/>
</dbReference>
<dbReference type="OrthoDB" id="204980at2759"/>
<keyword evidence="6 16" id="KW-0732">Signal</keyword>
<comment type="cofactor">
    <cofactor evidence="2">
        <name>Ca(2+)</name>
        <dbReference type="ChEBI" id="CHEBI:29108"/>
    </cofactor>
</comment>
<dbReference type="Gene3D" id="2.60.40.1180">
    <property type="entry name" value="Golgi alpha-mannosidase II"/>
    <property type="match status" value="1"/>
</dbReference>
<name>A0A4Y9Z428_9AGAM</name>
<dbReference type="SUPFAM" id="SSF51011">
    <property type="entry name" value="Glycosyl hydrolase domain"/>
    <property type="match status" value="1"/>
</dbReference>
<keyword evidence="12" id="KW-0326">Glycosidase</keyword>
<evidence type="ECO:0000256" key="1">
    <source>
        <dbReference type="ARBA" id="ARBA00000548"/>
    </source>
</evidence>
<dbReference type="EC" id="3.2.1.1" evidence="4"/>
<keyword evidence="5" id="KW-0479">Metal-binding</keyword>
<dbReference type="SMART" id="SM00642">
    <property type="entry name" value="Aamy"/>
    <property type="match status" value="1"/>
</dbReference>
<evidence type="ECO:0000256" key="9">
    <source>
        <dbReference type="ARBA" id="ARBA00023157"/>
    </source>
</evidence>
<gene>
    <name evidence="18" type="ORF">EVG20_g3408</name>
</gene>
<feature type="chain" id="PRO_5021493529" description="alpha-amylase" evidence="16">
    <location>
        <begin position="21"/>
        <end position="503"/>
    </location>
</feature>
<evidence type="ECO:0000259" key="17">
    <source>
        <dbReference type="SMART" id="SM00642"/>
    </source>
</evidence>
<evidence type="ECO:0000256" key="3">
    <source>
        <dbReference type="ARBA" id="ARBA00008061"/>
    </source>
</evidence>
<evidence type="ECO:0000256" key="4">
    <source>
        <dbReference type="ARBA" id="ARBA00012595"/>
    </source>
</evidence>
<feature type="binding site" evidence="15">
    <location>
        <position position="225"/>
    </location>
    <ligand>
        <name>substrate</name>
    </ligand>
</feature>
<feature type="active site" description="Proton donor" evidence="13">
    <location>
        <position position="251"/>
    </location>
</feature>
<feature type="signal peptide" evidence="16">
    <location>
        <begin position="1"/>
        <end position="20"/>
    </location>
</feature>
<dbReference type="AlphaFoldDB" id="A0A4Y9Z428"/>
<organism evidence="18 19">
    <name type="scientific">Dentipellis fragilis</name>
    <dbReference type="NCBI Taxonomy" id="205917"/>
    <lineage>
        <taxon>Eukaryota</taxon>
        <taxon>Fungi</taxon>
        <taxon>Dikarya</taxon>
        <taxon>Basidiomycota</taxon>
        <taxon>Agaricomycotina</taxon>
        <taxon>Agaricomycetes</taxon>
        <taxon>Russulales</taxon>
        <taxon>Hericiaceae</taxon>
        <taxon>Dentipellis</taxon>
    </lineage>
</organism>
<accession>A0A4Y9Z428</accession>
<keyword evidence="19" id="KW-1185">Reference proteome</keyword>
<comment type="catalytic activity">
    <reaction evidence="1">
        <text>Endohydrolysis of (1-&gt;4)-alpha-D-glucosidic linkages in polysaccharides containing three or more (1-&gt;4)-alpha-linked D-glucose units.</text>
        <dbReference type="EC" id="3.2.1.1"/>
    </reaction>
</comment>
<evidence type="ECO:0000256" key="15">
    <source>
        <dbReference type="PIRSR" id="PIRSR001024-5"/>
    </source>
</evidence>
<feature type="active site" description="Nucleophile" evidence="13">
    <location>
        <position position="227"/>
    </location>
</feature>
<keyword evidence="8" id="KW-0106">Calcium</keyword>
<dbReference type="Pfam" id="PF09260">
    <property type="entry name" value="A_amylase_dom_C"/>
    <property type="match status" value="1"/>
</dbReference>
<evidence type="ECO:0000256" key="6">
    <source>
        <dbReference type="ARBA" id="ARBA00022729"/>
    </source>
</evidence>
<feature type="domain" description="Glycosyl hydrolase family 13 catalytic" evidence="17">
    <location>
        <begin position="33"/>
        <end position="391"/>
    </location>
</feature>
<keyword evidence="10" id="KW-0325">Glycoprotein</keyword>
<dbReference type="PIRSF" id="PIRSF001024">
    <property type="entry name" value="Alph-amyl_fung"/>
    <property type="match status" value="1"/>
</dbReference>
<evidence type="ECO:0000256" key="11">
    <source>
        <dbReference type="ARBA" id="ARBA00023277"/>
    </source>
</evidence>
<evidence type="ECO:0000256" key="8">
    <source>
        <dbReference type="ARBA" id="ARBA00022837"/>
    </source>
</evidence>
<dbReference type="GO" id="GO:0004556">
    <property type="term" value="F:alpha-amylase activity"/>
    <property type="evidence" value="ECO:0007669"/>
    <property type="project" value="UniProtKB-EC"/>
</dbReference>
<dbReference type="InterPro" id="IPR013780">
    <property type="entry name" value="Glyco_hydro_b"/>
</dbReference>
<feature type="binding site" evidence="15">
    <location>
        <position position="141"/>
    </location>
    <ligand>
        <name>substrate</name>
    </ligand>
</feature>
<feature type="disulfide bond" evidence="14">
    <location>
        <begin position="49"/>
        <end position="57"/>
    </location>
</feature>
<dbReference type="InterPro" id="IPR017853">
    <property type="entry name" value="GH"/>
</dbReference>
<reference evidence="18 19" key="1">
    <citation type="submission" date="2019-02" db="EMBL/GenBank/DDBJ databases">
        <title>Genome sequencing of the rare red list fungi Dentipellis fragilis.</title>
        <authorList>
            <person name="Buettner E."/>
            <person name="Kellner H."/>
        </authorList>
    </citation>
    <scope>NUCLEOTIDE SEQUENCE [LARGE SCALE GENOMIC DNA]</scope>
    <source>
        <strain evidence="18 19">DSM 105465</strain>
    </source>
</reference>
<dbReference type="PANTHER" id="PTHR10357:SF215">
    <property type="entry name" value="ALPHA-AMYLASE 1"/>
    <property type="match status" value="1"/>
</dbReference>
<evidence type="ECO:0000256" key="16">
    <source>
        <dbReference type="SAM" id="SignalP"/>
    </source>
</evidence>
<comment type="caution">
    <text evidence="18">The sequence shown here is derived from an EMBL/GenBank/DDBJ whole genome shotgun (WGS) entry which is preliminary data.</text>
</comment>
<evidence type="ECO:0000313" key="18">
    <source>
        <dbReference type="EMBL" id="TFY68820.1"/>
    </source>
</evidence>
<dbReference type="Gene3D" id="3.20.20.80">
    <property type="entry name" value="Glycosidases"/>
    <property type="match status" value="1"/>
</dbReference>
<evidence type="ECO:0000256" key="12">
    <source>
        <dbReference type="ARBA" id="ARBA00023295"/>
    </source>
</evidence>
<dbReference type="GO" id="GO:0016052">
    <property type="term" value="P:carbohydrate catabolic process"/>
    <property type="evidence" value="ECO:0007669"/>
    <property type="project" value="InterPro"/>
</dbReference>
<dbReference type="PANTHER" id="PTHR10357">
    <property type="entry name" value="ALPHA-AMYLASE FAMILY MEMBER"/>
    <property type="match status" value="1"/>
</dbReference>
<feature type="binding site" evidence="15">
    <location>
        <position position="102"/>
    </location>
    <ligand>
        <name>substrate</name>
    </ligand>
</feature>
<feature type="binding site" evidence="15">
    <location>
        <position position="366"/>
    </location>
    <ligand>
        <name>substrate</name>
    </ligand>
</feature>
<keyword evidence="9 14" id="KW-1015">Disulfide bond</keyword>
<evidence type="ECO:0000256" key="2">
    <source>
        <dbReference type="ARBA" id="ARBA00001913"/>
    </source>
</evidence>
<dbReference type="InterPro" id="IPR015340">
    <property type="entry name" value="A_amylase_C_dom"/>
</dbReference>
<dbReference type="InterPro" id="IPR013777">
    <property type="entry name" value="A-amylase-like"/>
</dbReference>
<dbReference type="EMBL" id="SEOQ01000152">
    <property type="protein sequence ID" value="TFY68820.1"/>
    <property type="molecule type" value="Genomic_DNA"/>
</dbReference>
<keyword evidence="11" id="KW-0119">Carbohydrate metabolism</keyword>
<evidence type="ECO:0000313" key="19">
    <source>
        <dbReference type="Proteomes" id="UP000298327"/>
    </source>
</evidence>
<protein>
    <recommendedName>
        <fullName evidence="4">alpha-amylase</fullName>
        <ecNumber evidence="4">3.2.1.1</ecNumber>
    </recommendedName>
</protein>
<evidence type="ECO:0000256" key="7">
    <source>
        <dbReference type="ARBA" id="ARBA00022801"/>
    </source>
</evidence>
<dbReference type="SUPFAM" id="SSF51445">
    <property type="entry name" value="(Trans)glycosidases"/>
    <property type="match status" value="1"/>
</dbReference>
<dbReference type="Pfam" id="PF00128">
    <property type="entry name" value="Alpha-amylase"/>
    <property type="match status" value="1"/>
</dbReference>
<evidence type="ECO:0000256" key="10">
    <source>
        <dbReference type="ARBA" id="ARBA00023180"/>
    </source>
</evidence>
<dbReference type="GO" id="GO:0005509">
    <property type="term" value="F:calcium ion binding"/>
    <property type="evidence" value="ECO:0007669"/>
    <property type="project" value="InterPro"/>
</dbReference>